<dbReference type="SMART" id="SM00382">
    <property type="entry name" value="AAA"/>
    <property type="match status" value="1"/>
</dbReference>
<dbReference type="InterPro" id="IPR027417">
    <property type="entry name" value="P-loop_NTPase"/>
</dbReference>
<dbReference type="PROSITE" id="PS50893">
    <property type="entry name" value="ABC_TRANSPORTER_2"/>
    <property type="match status" value="1"/>
</dbReference>
<dbReference type="InterPro" id="IPR051782">
    <property type="entry name" value="ABC_Transporter_VariousFunc"/>
</dbReference>
<organism evidence="5 6">
    <name type="scientific">Candidatus Wallbacteria bacterium HGW-Wallbacteria-1</name>
    <dbReference type="NCBI Taxonomy" id="2013854"/>
    <lineage>
        <taxon>Bacteria</taxon>
        <taxon>Candidatus Walliibacteriota</taxon>
    </lineage>
</organism>
<dbReference type="InterPro" id="IPR017871">
    <property type="entry name" value="ABC_transporter-like_CS"/>
</dbReference>
<proteinExistence type="predicted"/>
<evidence type="ECO:0000256" key="3">
    <source>
        <dbReference type="ARBA" id="ARBA00022840"/>
    </source>
</evidence>
<gene>
    <name evidence="5" type="ORF">CVV64_05500</name>
</gene>
<evidence type="ECO:0000256" key="1">
    <source>
        <dbReference type="ARBA" id="ARBA00022448"/>
    </source>
</evidence>
<dbReference type="Proteomes" id="UP000233256">
    <property type="component" value="Unassembled WGS sequence"/>
</dbReference>
<evidence type="ECO:0000259" key="4">
    <source>
        <dbReference type="PROSITE" id="PS50893"/>
    </source>
</evidence>
<name>A0A2N1PSB4_9BACT</name>
<keyword evidence="3 5" id="KW-0067">ATP-binding</keyword>
<dbReference type="GO" id="GO:0016887">
    <property type="term" value="F:ATP hydrolysis activity"/>
    <property type="evidence" value="ECO:0007669"/>
    <property type="project" value="InterPro"/>
</dbReference>
<dbReference type="EMBL" id="PGXC01000003">
    <property type="protein sequence ID" value="PKK91225.1"/>
    <property type="molecule type" value="Genomic_DNA"/>
</dbReference>
<dbReference type="Gene3D" id="3.40.50.300">
    <property type="entry name" value="P-loop containing nucleotide triphosphate hydrolases"/>
    <property type="match status" value="1"/>
</dbReference>
<accession>A0A2N1PSB4</accession>
<reference evidence="5 6" key="1">
    <citation type="journal article" date="2017" name="ISME J.">
        <title>Potential for microbial H2 and metal transformations associated with novel bacteria and archaea in deep terrestrial subsurface sediments.</title>
        <authorList>
            <person name="Hernsdorf A.W."/>
            <person name="Amano Y."/>
            <person name="Miyakawa K."/>
            <person name="Ise K."/>
            <person name="Suzuki Y."/>
            <person name="Anantharaman K."/>
            <person name="Probst A."/>
            <person name="Burstein D."/>
            <person name="Thomas B.C."/>
            <person name="Banfield J.F."/>
        </authorList>
    </citation>
    <scope>NUCLEOTIDE SEQUENCE [LARGE SCALE GENOMIC DNA]</scope>
    <source>
        <strain evidence="5">HGW-Wallbacteria-1</strain>
    </source>
</reference>
<dbReference type="InterPro" id="IPR003439">
    <property type="entry name" value="ABC_transporter-like_ATP-bd"/>
</dbReference>
<dbReference type="CDD" id="cd03230">
    <property type="entry name" value="ABC_DR_subfamily_A"/>
    <property type="match status" value="1"/>
</dbReference>
<dbReference type="SUPFAM" id="SSF52540">
    <property type="entry name" value="P-loop containing nucleoside triphosphate hydrolases"/>
    <property type="match status" value="1"/>
</dbReference>
<dbReference type="InterPro" id="IPR003593">
    <property type="entry name" value="AAA+_ATPase"/>
</dbReference>
<feature type="domain" description="ABC transporter" evidence="4">
    <location>
        <begin position="17"/>
        <end position="246"/>
    </location>
</feature>
<dbReference type="PANTHER" id="PTHR42939:SF1">
    <property type="entry name" value="ABC TRANSPORTER ATP-BINDING PROTEIN ALBC-RELATED"/>
    <property type="match status" value="1"/>
</dbReference>
<keyword evidence="2" id="KW-0547">Nucleotide-binding</keyword>
<keyword evidence="1" id="KW-0813">Transport</keyword>
<dbReference type="Pfam" id="PF00005">
    <property type="entry name" value="ABC_tran"/>
    <property type="match status" value="1"/>
</dbReference>
<protein>
    <submittedName>
        <fullName evidence="5">ABC transporter ATP-binding protein</fullName>
    </submittedName>
</protein>
<sequence>MTQKTPCPGNDSIKYALNVKNLSKDYTRGKGKPALQNLSLEIRSGEIYGFLGPNGAGKTTTIKSILGLIIPDSGEISILNFPHASVEIRARLGYLPEEACFSEFLTAEETLISLASLSEVKNPEEKIQSILSTVKLEGFEKRIVKTFSKGMKQRLGMAQALIHDPDILILDEPLTGLDPLGRRMMKEIILEARNRGKTIFLSSHQLLETEQICDRIGILCNGKLVHQSDVKKDSSLNAAMSPLEELFIDILRSNGYE</sequence>
<dbReference type="PANTHER" id="PTHR42939">
    <property type="entry name" value="ABC TRANSPORTER ATP-BINDING PROTEIN ALBC-RELATED"/>
    <property type="match status" value="1"/>
</dbReference>
<evidence type="ECO:0000256" key="2">
    <source>
        <dbReference type="ARBA" id="ARBA00022741"/>
    </source>
</evidence>
<evidence type="ECO:0000313" key="6">
    <source>
        <dbReference type="Proteomes" id="UP000233256"/>
    </source>
</evidence>
<dbReference type="AlphaFoldDB" id="A0A2N1PSB4"/>
<evidence type="ECO:0000313" key="5">
    <source>
        <dbReference type="EMBL" id="PKK91225.1"/>
    </source>
</evidence>
<comment type="caution">
    <text evidence="5">The sequence shown here is derived from an EMBL/GenBank/DDBJ whole genome shotgun (WGS) entry which is preliminary data.</text>
</comment>
<dbReference type="PROSITE" id="PS00211">
    <property type="entry name" value="ABC_TRANSPORTER_1"/>
    <property type="match status" value="1"/>
</dbReference>
<dbReference type="GO" id="GO:0005524">
    <property type="term" value="F:ATP binding"/>
    <property type="evidence" value="ECO:0007669"/>
    <property type="project" value="UniProtKB-KW"/>
</dbReference>